<sequence length="869" mass="103125">RWLSATYFQPVWARRIFPCWPLSESTFNISVLHSQVYRVLSNMLIQTVVKDEENMQWTHFSNGIFAKSPYKIAIFVTNFVPNFIDKYDSVNMWCRKESKTSLQFALTIVRNTTLYLKNEWKYLQSQTVNYIVIPNFQEQNDSVMNLKSMISKEEDIMYDEEIDNIGTKYNVIYSVGNQVIREWLQSLDNPFYWPNSSLSEGFNMFFATHFLNQTFPNFRITDLFVVQIQHECLHFDVDNNMLPLIQRENVTVEFVNHMRTYCRVNYDDMNWQKIAEYLNSKEYWKIHVLNRAQVIDDTFHFLLVRKLKPDIFWQLTRYLSHERDFIAWYPMLKAIKYMSSIFPFQEIGVIHIKEILQSILSKLMSNIDYKENSMEDDFTKVLREEAQQLICMLGKLECLEMANNLLQDHLRLSTNLINMPAALLILINNIHSMELLNEMDTLRAGLSVPEDDQNEFMYFLRTPWHVFTVDNFHATVIYGSLNCNTMMCVLKTMENIYAPIVLNSSEWPEIIRNNLFFNLHNFLMDLTEWIYKPLGLTKLYVPQEILPDVTLPPKNEKSDLSEKDGQYISNKLRKSEKAQIDRFERIVRYWIKQIREALTNITSLTRGVIFDELQHWTAIYFNLCCLHNQLLSEEIQSILRLLENVHSPSVDSFQLLTLQLHERLEQAGSNVTYLNILSDACNDLKCPIEIEEPVTSITVHIESNRDWQMNEQFVFKRIDTFTQRCYDVIEIYNALIVFGRCNKVGMIGGTKGTEHEEYCRRIENLFYENLEEIKLVRDNILDVTNSTWLKNMQKFRESVKELENMIVNLIDRIFEEVQTIEEGIEAIYALQRFKYRESLRDILSTKWVQVRKVSHIRKNKNAKIFSILQ</sequence>
<organism evidence="7">
    <name type="scientific">Camponotus floridanus</name>
    <name type="common">Florida carpenter ant</name>
    <dbReference type="NCBI Taxonomy" id="104421"/>
    <lineage>
        <taxon>Eukaryota</taxon>
        <taxon>Metazoa</taxon>
        <taxon>Ecdysozoa</taxon>
        <taxon>Arthropoda</taxon>
        <taxon>Hexapoda</taxon>
        <taxon>Insecta</taxon>
        <taxon>Pterygota</taxon>
        <taxon>Neoptera</taxon>
        <taxon>Endopterygota</taxon>
        <taxon>Hymenoptera</taxon>
        <taxon>Apocrita</taxon>
        <taxon>Aculeata</taxon>
        <taxon>Formicoidea</taxon>
        <taxon>Formicidae</taxon>
        <taxon>Formicinae</taxon>
        <taxon>Camponotus</taxon>
    </lineage>
</organism>
<evidence type="ECO:0000256" key="1">
    <source>
        <dbReference type="ARBA" id="ARBA00010136"/>
    </source>
</evidence>
<dbReference type="Pfam" id="PF11838">
    <property type="entry name" value="ERAP1_C"/>
    <property type="match status" value="1"/>
</dbReference>
<dbReference type="InterPro" id="IPR024571">
    <property type="entry name" value="ERAP1-like_C_dom"/>
</dbReference>
<name>E2AAG7_CAMFO</name>
<dbReference type="InterPro" id="IPR013594">
    <property type="entry name" value="Dynein_heavy_tail"/>
</dbReference>
<dbReference type="SUPFAM" id="SSF63737">
    <property type="entry name" value="Leukotriene A4 hydrolase N-terminal domain"/>
    <property type="match status" value="1"/>
</dbReference>
<evidence type="ECO:0000313" key="6">
    <source>
        <dbReference type="EMBL" id="EFN69568.1"/>
    </source>
</evidence>
<keyword evidence="2" id="KW-0175">Coiled coil</keyword>
<dbReference type="Gene3D" id="1.10.390.10">
    <property type="entry name" value="Neutral Protease Domain 2"/>
    <property type="match status" value="1"/>
</dbReference>
<dbReference type="Gene3D" id="1.25.50.20">
    <property type="match status" value="1"/>
</dbReference>
<gene>
    <name evidence="6" type="ORF">EAG_04514</name>
</gene>
<dbReference type="InterPro" id="IPR050344">
    <property type="entry name" value="Peptidase_M1_aminopeptidases"/>
</dbReference>
<dbReference type="InterPro" id="IPR042097">
    <property type="entry name" value="Aminopeptidase_N-like_N_sf"/>
</dbReference>
<evidence type="ECO:0000313" key="7">
    <source>
        <dbReference type="Proteomes" id="UP000000311"/>
    </source>
</evidence>
<dbReference type="GO" id="GO:0070006">
    <property type="term" value="F:metalloaminopeptidase activity"/>
    <property type="evidence" value="ECO:0007669"/>
    <property type="project" value="TreeGrafter"/>
</dbReference>
<dbReference type="InterPro" id="IPR045357">
    <property type="entry name" value="Aminopeptidase_N-like_N"/>
</dbReference>
<dbReference type="Gene3D" id="2.60.40.1730">
    <property type="entry name" value="tricorn interacting facor f3 domain"/>
    <property type="match status" value="1"/>
</dbReference>
<dbReference type="OrthoDB" id="10251809at2759"/>
<protein>
    <submittedName>
        <fullName evidence="6">Dynein heavy chain 2, axonemal</fullName>
    </submittedName>
</protein>
<dbReference type="PANTHER" id="PTHR11533">
    <property type="entry name" value="PROTEASE M1 ZINC METALLOPROTEASE"/>
    <property type="match status" value="1"/>
</dbReference>
<evidence type="ECO:0000259" key="5">
    <source>
        <dbReference type="Pfam" id="PF17900"/>
    </source>
</evidence>
<feature type="non-terminal residue" evidence="6">
    <location>
        <position position="1"/>
    </location>
</feature>
<feature type="domain" description="Dynein heavy chain tail" evidence="3">
    <location>
        <begin position="703"/>
        <end position="850"/>
    </location>
</feature>
<dbReference type="InParanoid" id="E2AAG7"/>
<dbReference type="PANTHER" id="PTHR11533:SF294">
    <property type="entry name" value="THYROTROPIN-RELEASING HORMONE-DEGRADING ECTOENZYME"/>
    <property type="match status" value="1"/>
</dbReference>
<evidence type="ECO:0000256" key="2">
    <source>
        <dbReference type="SAM" id="Coils"/>
    </source>
</evidence>
<dbReference type="GO" id="GO:0008270">
    <property type="term" value="F:zinc ion binding"/>
    <property type="evidence" value="ECO:0007669"/>
    <property type="project" value="TreeGrafter"/>
</dbReference>
<dbReference type="GO" id="GO:0005737">
    <property type="term" value="C:cytoplasm"/>
    <property type="evidence" value="ECO:0007669"/>
    <property type="project" value="TreeGrafter"/>
</dbReference>
<dbReference type="GO" id="GO:0043171">
    <property type="term" value="P:peptide catabolic process"/>
    <property type="evidence" value="ECO:0007669"/>
    <property type="project" value="TreeGrafter"/>
</dbReference>
<keyword evidence="7" id="KW-1185">Reference proteome</keyword>
<feature type="coiled-coil region" evidence="2">
    <location>
        <begin position="785"/>
        <end position="812"/>
    </location>
</feature>
<accession>E2AAG7</accession>
<dbReference type="STRING" id="104421.E2AAG7"/>
<dbReference type="InterPro" id="IPR027268">
    <property type="entry name" value="Peptidase_M4/M1_CTD_sf"/>
</dbReference>
<dbReference type="Pfam" id="PF17900">
    <property type="entry name" value="Peptidase_M1_N"/>
    <property type="match status" value="1"/>
</dbReference>
<feature type="domain" description="ERAP1-like C-terminal" evidence="4">
    <location>
        <begin position="258"/>
        <end position="411"/>
    </location>
</feature>
<dbReference type="Pfam" id="PF08385">
    <property type="entry name" value="DHC_N1"/>
    <property type="match status" value="2"/>
</dbReference>
<reference evidence="6 7" key="1">
    <citation type="journal article" date="2010" name="Science">
        <title>Genomic comparison of the ants Camponotus floridanus and Harpegnathos saltator.</title>
        <authorList>
            <person name="Bonasio R."/>
            <person name="Zhang G."/>
            <person name="Ye C."/>
            <person name="Mutti N.S."/>
            <person name="Fang X."/>
            <person name="Qin N."/>
            <person name="Donahue G."/>
            <person name="Yang P."/>
            <person name="Li Q."/>
            <person name="Li C."/>
            <person name="Zhang P."/>
            <person name="Huang Z."/>
            <person name="Berger S.L."/>
            <person name="Reinberg D."/>
            <person name="Wang J."/>
            <person name="Liebig J."/>
        </authorList>
    </citation>
    <scope>NUCLEOTIDE SEQUENCE [LARGE SCALE GENOMIC DNA]</scope>
    <source>
        <strain evidence="7">C129</strain>
    </source>
</reference>
<comment type="similarity">
    <text evidence="1">Belongs to the peptidase M1 family.</text>
</comment>
<dbReference type="GO" id="GO:0005615">
    <property type="term" value="C:extracellular space"/>
    <property type="evidence" value="ECO:0007669"/>
    <property type="project" value="TreeGrafter"/>
</dbReference>
<dbReference type="AlphaFoldDB" id="E2AAG7"/>
<dbReference type="EMBL" id="GL438125">
    <property type="protein sequence ID" value="EFN69568.1"/>
    <property type="molecule type" value="Genomic_DNA"/>
</dbReference>
<dbReference type="Proteomes" id="UP000000311">
    <property type="component" value="Unassembled WGS sequence"/>
</dbReference>
<evidence type="ECO:0000259" key="3">
    <source>
        <dbReference type="Pfam" id="PF08385"/>
    </source>
</evidence>
<dbReference type="GO" id="GO:0016020">
    <property type="term" value="C:membrane"/>
    <property type="evidence" value="ECO:0007669"/>
    <property type="project" value="TreeGrafter"/>
</dbReference>
<evidence type="ECO:0000259" key="4">
    <source>
        <dbReference type="Pfam" id="PF11838"/>
    </source>
</evidence>
<feature type="domain" description="Dynein heavy chain tail" evidence="3">
    <location>
        <begin position="581"/>
        <end position="697"/>
    </location>
</feature>
<dbReference type="GO" id="GO:0006508">
    <property type="term" value="P:proteolysis"/>
    <property type="evidence" value="ECO:0007669"/>
    <property type="project" value="TreeGrafter"/>
</dbReference>
<proteinExistence type="inferred from homology"/>
<dbReference type="GO" id="GO:0042277">
    <property type="term" value="F:peptide binding"/>
    <property type="evidence" value="ECO:0007669"/>
    <property type="project" value="TreeGrafter"/>
</dbReference>
<feature type="domain" description="Aminopeptidase N-like N-terminal" evidence="5">
    <location>
        <begin position="2"/>
        <end position="62"/>
    </location>
</feature>